<dbReference type="EMBL" id="BJCL01000014">
    <property type="protein sequence ID" value="GCL65209.1"/>
    <property type="molecule type" value="Genomic_DNA"/>
</dbReference>
<dbReference type="Proteomes" id="UP000301751">
    <property type="component" value="Unassembled WGS sequence"/>
</dbReference>
<dbReference type="OrthoDB" id="7627797at2"/>
<accession>A0A480AU36</accession>
<evidence type="ECO:0000313" key="1">
    <source>
        <dbReference type="EMBL" id="GCL65209.1"/>
    </source>
</evidence>
<comment type="caution">
    <text evidence="1">The sequence shown here is derived from an EMBL/GenBank/DDBJ whole genome shotgun (WGS) entry which is preliminary data.</text>
</comment>
<protein>
    <submittedName>
        <fullName evidence="1">Uncharacterized protein</fullName>
    </submittedName>
</protein>
<dbReference type="RefSeq" id="WP_137734924.1">
    <property type="nucleotide sequence ID" value="NZ_BJCL01000014.1"/>
</dbReference>
<keyword evidence="2" id="KW-1185">Reference proteome</keyword>
<sequence length="235" mass="25825">MNRSPFRAPSGPGLPALLAAAVLALHGTASALPMGHYESWMLMLDSTPSTRSLGVNYAVAQTWAPGAVLRRWEEPAAHGTSLVRESAGLSLTHRLHRWNLPHAQANLWLLGDAGQLRLAGGHGRPAGQGGYGAAAFMADYETTRLYLGGSVKLLRGEDSLRHDVARVRTGFSFWEADYEGIQPWLLIEAERTRYSAGSLQEGTLLTPMLRFIHRRWFVELGVNRDGGMLNLMFNH</sequence>
<dbReference type="AlphaFoldDB" id="A0A480AU36"/>
<organism evidence="1 2">
    <name type="scientific">Pseudaquabacterium pictum</name>
    <dbReference type="NCBI Taxonomy" id="2315236"/>
    <lineage>
        <taxon>Bacteria</taxon>
        <taxon>Pseudomonadati</taxon>
        <taxon>Pseudomonadota</taxon>
        <taxon>Betaproteobacteria</taxon>
        <taxon>Burkholderiales</taxon>
        <taxon>Sphaerotilaceae</taxon>
        <taxon>Pseudaquabacterium</taxon>
    </lineage>
</organism>
<evidence type="ECO:0000313" key="2">
    <source>
        <dbReference type="Proteomes" id="UP000301751"/>
    </source>
</evidence>
<gene>
    <name evidence="1" type="ORF">AQPW35_42900</name>
</gene>
<proteinExistence type="predicted"/>
<name>A0A480AU36_9BURK</name>
<reference evidence="2" key="1">
    <citation type="submission" date="2019-03" db="EMBL/GenBank/DDBJ databases">
        <title>Aquabacterium pictum sp.nov., the first bacteriochlorophyll a-containing freshwater bacterium in the genus Aquabacterium of the class Betaproteobacteria.</title>
        <authorList>
            <person name="Hirose S."/>
            <person name="Tank M."/>
            <person name="Hara E."/>
            <person name="Tamaki H."/>
            <person name="Takaichi S."/>
            <person name="Haruta S."/>
            <person name="Hanada S."/>
        </authorList>
    </citation>
    <scope>NUCLEOTIDE SEQUENCE [LARGE SCALE GENOMIC DNA]</scope>
    <source>
        <strain evidence="2">W35</strain>
    </source>
</reference>